<dbReference type="RefSeq" id="WP_230038930.1">
    <property type="nucleotide sequence ID" value="NZ_JAJJMM010000001.1"/>
</dbReference>
<reference evidence="1" key="1">
    <citation type="submission" date="2021-11" db="EMBL/GenBank/DDBJ databases">
        <title>Description of novel Flavobacterium species.</title>
        <authorList>
            <person name="Saticioglu I.B."/>
            <person name="Ay H."/>
            <person name="Altun S."/>
            <person name="Duman M."/>
        </authorList>
    </citation>
    <scope>NUCLEOTIDE SEQUENCE</scope>
    <source>
        <strain evidence="1">F-30</strain>
    </source>
</reference>
<proteinExistence type="predicted"/>
<dbReference type="EMBL" id="JAJJMM010000001">
    <property type="protein sequence ID" value="MCC9065296.1"/>
    <property type="molecule type" value="Genomic_DNA"/>
</dbReference>
<gene>
    <name evidence="1" type="ORF">LNP81_20005</name>
</gene>
<name>A0ABS8MK03_9FLAO</name>
<protein>
    <submittedName>
        <fullName evidence="1">Uncharacterized protein</fullName>
    </submittedName>
</protein>
<organism evidence="1 2">
    <name type="scientific">Flavobacterium piscisymbiosum</name>
    <dbReference type="NCBI Taxonomy" id="2893753"/>
    <lineage>
        <taxon>Bacteria</taxon>
        <taxon>Pseudomonadati</taxon>
        <taxon>Bacteroidota</taxon>
        <taxon>Flavobacteriia</taxon>
        <taxon>Flavobacteriales</taxon>
        <taxon>Flavobacteriaceae</taxon>
        <taxon>Flavobacterium</taxon>
    </lineage>
</organism>
<dbReference type="Proteomes" id="UP001430679">
    <property type="component" value="Unassembled WGS sequence"/>
</dbReference>
<comment type="caution">
    <text evidence="1">The sequence shown here is derived from an EMBL/GenBank/DDBJ whole genome shotgun (WGS) entry which is preliminary data.</text>
</comment>
<evidence type="ECO:0000313" key="1">
    <source>
        <dbReference type="EMBL" id="MCC9065296.1"/>
    </source>
</evidence>
<evidence type="ECO:0000313" key="2">
    <source>
        <dbReference type="Proteomes" id="UP001430679"/>
    </source>
</evidence>
<sequence length="171" mass="20576">MTLKLEDIKQKIEIFHRNGQVINAVYWLLKKYNLKNKNLKGFEFREKAKPDFILMTTEGDFGHPQIIRIPENTFEFPLELMLVLIAHEMVHVNQKTQKPYVLDKNEREWQAYYEMNFHTQFPQIPEISNFHKKFFANKGLEYYNRMGEGSELQKKYADQKKEVENLIAFLK</sequence>
<accession>A0ABS8MK03</accession>
<keyword evidence="2" id="KW-1185">Reference proteome</keyword>